<accession>A0A6P8HII3</accession>
<sequence length="812" mass="88809">MFKDIVTMVTYLLAVVLIAGHCWSAAALSEETNMDTRKGISTLDLMADKRVQVCSRQKRTLSCSPGSSIAVTGVFWGRRSADICPSEDGDPVTDCGTAPETQDIVKKSCEGMGSCLLEGKANLLQKDKHCYGVNKYLLVNYTCVPKDNEVILCDSENTMLSCPSDWVVRVNSAFWGRESTDICPSDKGKIICPGASETVSKLRTNCNNNPGCVVRARFNELQNGGENCPRVSKYLILNYACRPSSAIARRGNLGRIPLSLYRRLGYRSKIPHPPKPYMPEPYHDVSGFNKGRVDEANGLTGDLIRCILRAYMTERFRLTSSMASRVVSCLYIFALVHFTSSQGNVPSSDGGTGLSQIDLESDKDVTICTKQRKPLSCAYPGSNIAITNVFWGRRSANICPSDDGDTVLNCDTAPETLGIVKARCEGKESCDLEAKHALLQNPNSLHCPGVNKYLIINYTCVPDAKEVVLCDSENSTLYCPATWKIGVNSVFWGRQSTVVCPAENGQTICTGATESLGIVKKSCDGLTRCDVHAAYDQVQNGAENCPGVAKYLIINYSCKPHPNIETEDDFEVKQSESVEQDKQEDKPVKPEAEKHDDQPENVAKALKQLDGDPKSMVENPSEGKEDLNIGRLGMGGLKALEKINNLIKASAEAQGGDESMIENGLTDEQAQTIERMIIEGIKNIKNKTSVGTRKASIPRKIVEHKQQPLVKPGQAEVKDNTRSNIDTASAADLKQKVKSTLYRLDNGNTKPSTIKGLRHRIMENASKRNLNLNANQGVRNVPFMRNNQHNLPPQSPHVRNLGVGNAGAGNQP</sequence>
<organism evidence="4 5">
    <name type="scientific">Actinia tenebrosa</name>
    <name type="common">Australian red waratah sea anemone</name>
    <dbReference type="NCBI Taxonomy" id="6105"/>
    <lineage>
        <taxon>Eukaryota</taxon>
        <taxon>Metazoa</taxon>
        <taxon>Cnidaria</taxon>
        <taxon>Anthozoa</taxon>
        <taxon>Hexacorallia</taxon>
        <taxon>Actiniaria</taxon>
        <taxon>Actiniidae</taxon>
        <taxon>Actinia</taxon>
    </lineage>
</organism>
<dbReference type="InterPro" id="IPR043159">
    <property type="entry name" value="Lectin_gal-bd_sf"/>
</dbReference>
<name>A0A6P8HII3_ACTTE</name>
<dbReference type="InParanoid" id="A0A6P8HII3"/>
<feature type="domain" description="SUEL-type lectin" evidence="3">
    <location>
        <begin position="367"/>
        <end position="461"/>
    </location>
</feature>
<dbReference type="PROSITE" id="PS50228">
    <property type="entry name" value="SUEL_LECTIN"/>
    <property type="match status" value="4"/>
</dbReference>
<evidence type="ECO:0000313" key="5">
    <source>
        <dbReference type="RefSeq" id="XP_031552457.1"/>
    </source>
</evidence>
<feature type="compositionally biased region" description="Basic and acidic residues" evidence="1">
    <location>
        <begin position="607"/>
        <end position="628"/>
    </location>
</feature>
<dbReference type="RefSeq" id="XP_031552457.1">
    <property type="nucleotide sequence ID" value="XM_031696597.1"/>
</dbReference>
<dbReference type="GO" id="GO:0030246">
    <property type="term" value="F:carbohydrate binding"/>
    <property type="evidence" value="ECO:0007669"/>
    <property type="project" value="InterPro"/>
</dbReference>
<dbReference type="Proteomes" id="UP000515163">
    <property type="component" value="Unplaced"/>
</dbReference>
<proteinExistence type="predicted"/>
<feature type="signal peptide" evidence="2">
    <location>
        <begin position="1"/>
        <end position="27"/>
    </location>
</feature>
<dbReference type="Pfam" id="PF02140">
    <property type="entry name" value="SUEL_Lectin"/>
    <property type="match status" value="4"/>
</dbReference>
<evidence type="ECO:0000256" key="1">
    <source>
        <dbReference type="SAM" id="MobiDB-lite"/>
    </source>
</evidence>
<dbReference type="PANTHER" id="PTHR46780">
    <property type="entry name" value="PROTEIN EVA-1"/>
    <property type="match status" value="1"/>
</dbReference>
<dbReference type="KEGG" id="aten:116289652"/>
<dbReference type="AlphaFoldDB" id="A0A6P8HII3"/>
<dbReference type="Gene3D" id="2.60.120.740">
    <property type="match status" value="4"/>
</dbReference>
<keyword evidence="4" id="KW-1185">Reference proteome</keyword>
<dbReference type="GeneID" id="116289652"/>
<protein>
    <submittedName>
        <fullName evidence="5">Uncharacterized protein LOC116289652</fullName>
    </submittedName>
</protein>
<evidence type="ECO:0000259" key="3">
    <source>
        <dbReference type="PROSITE" id="PS50228"/>
    </source>
</evidence>
<reference evidence="5" key="1">
    <citation type="submission" date="2025-08" db="UniProtKB">
        <authorList>
            <consortium name="RefSeq"/>
        </authorList>
    </citation>
    <scope>IDENTIFICATION</scope>
    <source>
        <tissue evidence="5">Tentacle</tissue>
    </source>
</reference>
<evidence type="ECO:0000256" key="2">
    <source>
        <dbReference type="SAM" id="SignalP"/>
    </source>
</evidence>
<evidence type="ECO:0000313" key="4">
    <source>
        <dbReference type="Proteomes" id="UP000515163"/>
    </source>
</evidence>
<feature type="compositionally biased region" description="Basic and acidic residues" evidence="1">
    <location>
        <begin position="571"/>
        <end position="598"/>
    </location>
</feature>
<dbReference type="OrthoDB" id="1100386at2759"/>
<feature type="chain" id="PRO_5027686576" evidence="2">
    <location>
        <begin position="28"/>
        <end position="812"/>
    </location>
</feature>
<dbReference type="CDD" id="cd22823">
    <property type="entry name" value="Gal_Rha_Lectin"/>
    <property type="match status" value="4"/>
</dbReference>
<feature type="domain" description="SUEL-type lectin" evidence="3">
    <location>
        <begin position="152"/>
        <end position="242"/>
    </location>
</feature>
<dbReference type="InterPro" id="IPR000922">
    <property type="entry name" value="Lectin_gal-bd_dom"/>
</dbReference>
<feature type="region of interest" description="Disordered" evidence="1">
    <location>
        <begin position="569"/>
        <end position="628"/>
    </location>
</feature>
<feature type="domain" description="SUEL-type lectin" evidence="3">
    <location>
        <begin position="53"/>
        <end position="144"/>
    </location>
</feature>
<gene>
    <name evidence="5" type="primary">LOC116289652</name>
</gene>
<keyword evidence="2" id="KW-0732">Signal</keyword>
<feature type="region of interest" description="Disordered" evidence="1">
    <location>
        <begin position="786"/>
        <end position="812"/>
    </location>
</feature>
<feature type="domain" description="SUEL-type lectin" evidence="3">
    <location>
        <begin position="469"/>
        <end position="559"/>
    </location>
</feature>